<accession>U2QDF2</accession>
<organism evidence="2 3">
    <name type="scientific">Leifsonia aquatica ATCC 14665</name>
    <dbReference type="NCBI Taxonomy" id="1358026"/>
    <lineage>
        <taxon>Bacteria</taxon>
        <taxon>Bacillati</taxon>
        <taxon>Actinomycetota</taxon>
        <taxon>Actinomycetes</taxon>
        <taxon>Micrococcales</taxon>
        <taxon>Microbacteriaceae</taxon>
        <taxon>Leifsonia</taxon>
    </lineage>
</organism>
<dbReference type="EMBL" id="AWVQ01000962">
    <property type="protein sequence ID" value="ERK60895.1"/>
    <property type="molecule type" value="Genomic_DNA"/>
</dbReference>
<gene>
    <name evidence="2" type="ORF">N136_04895</name>
</gene>
<evidence type="ECO:0000256" key="1">
    <source>
        <dbReference type="SAM" id="MobiDB-lite"/>
    </source>
</evidence>
<dbReference type="Proteomes" id="UP000016605">
    <property type="component" value="Unassembled WGS sequence"/>
</dbReference>
<evidence type="ECO:0000313" key="3">
    <source>
        <dbReference type="Proteomes" id="UP000016605"/>
    </source>
</evidence>
<proteinExistence type="predicted"/>
<sequence length="52" mass="5956">MAPTTEDERRRPTRRPRGHDVLRHNPARLATAVSQTYVSVTTRSGIARRSNR</sequence>
<name>U2QDF2_LEIAQ</name>
<protein>
    <submittedName>
        <fullName evidence="2">Uncharacterized protein</fullName>
    </submittedName>
</protein>
<feature type="region of interest" description="Disordered" evidence="1">
    <location>
        <begin position="1"/>
        <end position="21"/>
    </location>
</feature>
<dbReference type="AlphaFoldDB" id="U2QDF2"/>
<comment type="caution">
    <text evidence="2">The sequence shown here is derived from an EMBL/GenBank/DDBJ whole genome shotgun (WGS) entry which is preliminary data.</text>
</comment>
<dbReference type="HOGENOM" id="CLU_3081340_0_0_11"/>
<feature type="compositionally biased region" description="Basic and acidic residues" evidence="1">
    <location>
        <begin position="1"/>
        <end position="10"/>
    </location>
</feature>
<evidence type="ECO:0000313" key="2">
    <source>
        <dbReference type="EMBL" id="ERK60895.1"/>
    </source>
</evidence>
<reference evidence="2 3" key="1">
    <citation type="submission" date="2013-08" db="EMBL/GenBank/DDBJ databases">
        <authorList>
            <person name="Weinstock G."/>
            <person name="Sodergren E."/>
            <person name="Wylie T."/>
            <person name="Fulton L."/>
            <person name="Fulton R."/>
            <person name="Fronick C."/>
            <person name="O'Laughlin M."/>
            <person name="Godfrey J."/>
            <person name="Miner T."/>
            <person name="Herter B."/>
            <person name="Appelbaum E."/>
            <person name="Cordes M."/>
            <person name="Lek S."/>
            <person name="Wollam A."/>
            <person name="Pepin K.H."/>
            <person name="Palsikar V.B."/>
            <person name="Mitreva M."/>
            <person name="Wilson R.K."/>
        </authorList>
    </citation>
    <scope>NUCLEOTIDE SEQUENCE [LARGE SCALE GENOMIC DNA]</scope>
    <source>
        <strain evidence="2 3">ATCC 14665</strain>
    </source>
</reference>